<dbReference type="Gene3D" id="1.10.10.60">
    <property type="entry name" value="Homeodomain-like"/>
    <property type="match status" value="1"/>
</dbReference>
<dbReference type="PANTHER" id="PTHR47506">
    <property type="entry name" value="TRANSCRIPTIONAL REGULATORY PROTEIN"/>
    <property type="match status" value="1"/>
</dbReference>
<evidence type="ECO:0000313" key="6">
    <source>
        <dbReference type="EMBL" id="KIC95465.1"/>
    </source>
</evidence>
<dbReference type="STRING" id="1349421.OI18_06165"/>
<feature type="domain" description="Tetracyclin repressor-like C-terminal" evidence="5">
    <location>
        <begin position="99"/>
        <end position="179"/>
    </location>
</feature>
<evidence type="ECO:0000256" key="2">
    <source>
        <dbReference type="ARBA" id="ARBA00023125"/>
    </source>
</evidence>
<feature type="domain" description="HTH tetR-type" evidence="4">
    <location>
        <begin position="13"/>
        <end position="59"/>
    </location>
</feature>
<sequence>MPGRPKIFDENEIIAKAGEVFWRLGYEAASTEDLLQAMGIGKGSFYLSFKGGKKELFEKALIKHASNLVSGLKKNLSQSNDPIADLKKFFFDLADADDDEKLKGCFIANSLAEMAGRDEATMELTSKLLHDLQDAFSVGIKRAQALGTVKNIDAALISRHLLNLWNGLSLSRRMYSRKELREILKINLQVLG</sequence>
<protein>
    <submittedName>
        <fullName evidence="6">Uncharacterized protein</fullName>
    </submittedName>
</protein>
<keyword evidence="2" id="KW-0238">DNA-binding</keyword>
<dbReference type="SUPFAM" id="SSF48498">
    <property type="entry name" value="Tetracyclin repressor-like, C-terminal domain"/>
    <property type="match status" value="1"/>
</dbReference>
<dbReference type="RefSeq" id="WP_039138073.1">
    <property type="nucleotide sequence ID" value="NZ_JSVC01000006.1"/>
</dbReference>
<name>A0A0C1IMK4_9BACT</name>
<keyword evidence="1" id="KW-0805">Transcription regulation</keyword>
<evidence type="ECO:0000259" key="5">
    <source>
        <dbReference type="Pfam" id="PF16925"/>
    </source>
</evidence>
<evidence type="ECO:0000256" key="3">
    <source>
        <dbReference type="ARBA" id="ARBA00023163"/>
    </source>
</evidence>
<dbReference type="EMBL" id="JSVC01000006">
    <property type="protein sequence ID" value="KIC95465.1"/>
    <property type="molecule type" value="Genomic_DNA"/>
</dbReference>
<dbReference type="PANTHER" id="PTHR47506:SF1">
    <property type="entry name" value="HTH-TYPE TRANSCRIPTIONAL REGULATOR YJDC"/>
    <property type="match status" value="1"/>
</dbReference>
<dbReference type="InterPro" id="IPR011075">
    <property type="entry name" value="TetR_C"/>
</dbReference>
<comment type="caution">
    <text evidence="6">The sequence shown here is derived from an EMBL/GenBank/DDBJ whole genome shotgun (WGS) entry which is preliminary data.</text>
</comment>
<dbReference type="OrthoDB" id="9795242at2"/>
<dbReference type="Pfam" id="PF00440">
    <property type="entry name" value="TetR_N"/>
    <property type="match status" value="1"/>
</dbReference>
<organism evidence="6 7">
    <name type="scientific">Flavihumibacter solisilvae</name>
    <dbReference type="NCBI Taxonomy" id="1349421"/>
    <lineage>
        <taxon>Bacteria</taxon>
        <taxon>Pseudomonadati</taxon>
        <taxon>Bacteroidota</taxon>
        <taxon>Chitinophagia</taxon>
        <taxon>Chitinophagales</taxon>
        <taxon>Chitinophagaceae</taxon>
        <taxon>Flavihumibacter</taxon>
    </lineage>
</organism>
<dbReference type="Gene3D" id="1.10.357.10">
    <property type="entry name" value="Tetracycline Repressor, domain 2"/>
    <property type="match status" value="1"/>
</dbReference>
<reference evidence="6 7" key="1">
    <citation type="submission" date="2014-11" db="EMBL/GenBank/DDBJ databases">
        <title>Genome sequence of Flavihumibacter solisilvae 3-3.</title>
        <authorList>
            <person name="Zhou G."/>
            <person name="Li M."/>
            <person name="Wang G."/>
        </authorList>
    </citation>
    <scope>NUCLEOTIDE SEQUENCE [LARGE SCALE GENOMIC DNA]</scope>
    <source>
        <strain evidence="6 7">3-3</strain>
    </source>
</reference>
<evidence type="ECO:0000259" key="4">
    <source>
        <dbReference type="Pfam" id="PF00440"/>
    </source>
</evidence>
<dbReference type="GO" id="GO:0003677">
    <property type="term" value="F:DNA binding"/>
    <property type="evidence" value="ECO:0007669"/>
    <property type="project" value="UniProtKB-KW"/>
</dbReference>
<accession>A0A0C1IMK4</accession>
<keyword evidence="3" id="KW-0804">Transcription</keyword>
<evidence type="ECO:0000313" key="7">
    <source>
        <dbReference type="Proteomes" id="UP000031408"/>
    </source>
</evidence>
<proteinExistence type="predicted"/>
<dbReference type="InterPro" id="IPR001647">
    <property type="entry name" value="HTH_TetR"/>
</dbReference>
<dbReference type="AlphaFoldDB" id="A0A0C1IMK4"/>
<evidence type="ECO:0000256" key="1">
    <source>
        <dbReference type="ARBA" id="ARBA00023015"/>
    </source>
</evidence>
<dbReference type="Proteomes" id="UP000031408">
    <property type="component" value="Unassembled WGS sequence"/>
</dbReference>
<dbReference type="SUPFAM" id="SSF46689">
    <property type="entry name" value="Homeodomain-like"/>
    <property type="match status" value="1"/>
</dbReference>
<gene>
    <name evidence="6" type="ORF">OI18_06165</name>
</gene>
<dbReference type="InterPro" id="IPR009057">
    <property type="entry name" value="Homeodomain-like_sf"/>
</dbReference>
<dbReference type="Pfam" id="PF16925">
    <property type="entry name" value="TetR_C_13"/>
    <property type="match status" value="1"/>
</dbReference>
<keyword evidence="7" id="KW-1185">Reference proteome</keyword>
<dbReference type="InterPro" id="IPR036271">
    <property type="entry name" value="Tet_transcr_reg_TetR-rel_C_sf"/>
</dbReference>